<protein>
    <submittedName>
        <fullName evidence="2">Putative secreted protein</fullName>
    </submittedName>
</protein>
<organism evidence="2">
    <name type="scientific">Rhipicephalus microplus</name>
    <name type="common">Cattle tick</name>
    <name type="synonym">Boophilus microplus</name>
    <dbReference type="NCBI Taxonomy" id="6941"/>
    <lineage>
        <taxon>Eukaryota</taxon>
        <taxon>Metazoa</taxon>
        <taxon>Ecdysozoa</taxon>
        <taxon>Arthropoda</taxon>
        <taxon>Chelicerata</taxon>
        <taxon>Arachnida</taxon>
        <taxon>Acari</taxon>
        <taxon>Parasitiformes</taxon>
        <taxon>Ixodida</taxon>
        <taxon>Ixodoidea</taxon>
        <taxon>Ixodidae</taxon>
        <taxon>Rhipicephalinae</taxon>
        <taxon>Rhipicephalus</taxon>
        <taxon>Boophilus</taxon>
    </lineage>
</organism>
<sequence>MSGNIALWCSISLLEQFGAIGATLPSLQCACNYHVQKEQCTNYYTSVAPFTSLSFNISNYNYLTRVFAIKNNINMRESDYGLCDLQNGIHVYFIDICPVSTVSAVLAYDAHKAYK</sequence>
<feature type="chain" id="PRO_5026706412" evidence="1">
    <location>
        <begin position="22"/>
        <end position="115"/>
    </location>
</feature>
<name>A0A6M2DCN1_RHIMP</name>
<evidence type="ECO:0000256" key="1">
    <source>
        <dbReference type="SAM" id="SignalP"/>
    </source>
</evidence>
<proteinExistence type="predicted"/>
<reference evidence="2" key="1">
    <citation type="submission" date="2019-09" db="EMBL/GenBank/DDBJ databases">
        <title>Organ-specific transcriptomic study of the physiology of the cattle tick, Rhipicephalus microplus.</title>
        <authorList>
            <person name="Tirloni L."/>
            <person name="Braz G."/>
            <person name="Gandara A.C.P."/>
            <person name="Sabadin G.A."/>
            <person name="da Silva R.M."/>
            <person name="Guizzo M.G."/>
            <person name="Machado J.A."/>
            <person name="Costa E.P."/>
            <person name="Gomes H.F."/>
            <person name="Moraes J."/>
            <person name="Mota M.B.S."/>
            <person name="Mesquita R.D."/>
            <person name="Alvarenga P.H."/>
            <person name="Alves F."/>
            <person name="Seixas A."/>
            <person name="da Fonseca R.N."/>
            <person name="Fogaca A."/>
            <person name="Logullo C."/>
            <person name="Tanaka A."/>
            <person name="Daffre S."/>
            <person name="Termignoni C."/>
            <person name="Vaz I.S.Jr."/>
            <person name="Oliveira P.L."/>
            <person name="Ribeiro J.M."/>
        </authorList>
    </citation>
    <scope>NUCLEOTIDE SEQUENCE</scope>
    <source>
        <strain evidence="2">Porto Alegre</strain>
    </source>
</reference>
<feature type="signal peptide" evidence="1">
    <location>
        <begin position="1"/>
        <end position="21"/>
    </location>
</feature>
<dbReference type="AlphaFoldDB" id="A0A6M2DCN1"/>
<dbReference type="EMBL" id="GHWJ01009970">
    <property type="protein sequence ID" value="NOV42707.1"/>
    <property type="molecule type" value="Transcribed_RNA"/>
</dbReference>
<accession>A0A6M2DCN1</accession>
<keyword evidence="1" id="KW-0732">Signal</keyword>
<evidence type="ECO:0000313" key="2">
    <source>
        <dbReference type="EMBL" id="NOV42707.1"/>
    </source>
</evidence>